<feature type="non-terminal residue" evidence="1">
    <location>
        <position position="262"/>
    </location>
</feature>
<reference evidence="1" key="1">
    <citation type="journal article" date="2015" name="Nature">
        <title>Complex archaea that bridge the gap between prokaryotes and eukaryotes.</title>
        <authorList>
            <person name="Spang A."/>
            <person name="Saw J.H."/>
            <person name="Jorgensen S.L."/>
            <person name="Zaremba-Niedzwiedzka K."/>
            <person name="Martijn J."/>
            <person name="Lind A.E."/>
            <person name="van Eijk R."/>
            <person name="Schleper C."/>
            <person name="Guy L."/>
            <person name="Ettema T.J."/>
        </authorList>
    </citation>
    <scope>NUCLEOTIDE SEQUENCE</scope>
</reference>
<sequence>MSLLILPGHPDFHMKEDGRLAIGGGLTDVRSFAFNSAETYTISSGAITIRQGHVRVDTEGAAANDDLDTINGGESGEIIYLLSANAARNVRLRNGVGNIFLKHQVDRSEISFASPSGAGAATRYSGGGYYDWNVNQADLNQGALTVTHGSANVSYAAHLGVVGEGNGVKASGDLVLTVTGPSIDDEGNENGADSEVVVSDATTAGFGASAYFETTKKWLSTATITLSSSGGGNFNCSFNYGYAKYEDFANQGFTVTGIQCVG</sequence>
<evidence type="ECO:0000313" key="1">
    <source>
        <dbReference type="EMBL" id="KKM27935.1"/>
    </source>
</evidence>
<name>A0A0F9LKL5_9ZZZZ</name>
<organism evidence="1">
    <name type="scientific">marine sediment metagenome</name>
    <dbReference type="NCBI Taxonomy" id="412755"/>
    <lineage>
        <taxon>unclassified sequences</taxon>
        <taxon>metagenomes</taxon>
        <taxon>ecological metagenomes</taxon>
    </lineage>
</organism>
<proteinExistence type="predicted"/>
<comment type="caution">
    <text evidence="1">The sequence shown here is derived from an EMBL/GenBank/DDBJ whole genome shotgun (WGS) entry which is preliminary data.</text>
</comment>
<accession>A0A0F9LKL5</accession>
<gene>
    <name evidence="1" type="ORF">LCGC14_1569770</name>
</gene>
<protein>
    <submittedName>
        <fullName evidence="1">Uncharacterized protein</fullName>
    </submittedName>
</protein>
<dbReference type="EMBL" id="LAZR01012230">
    <property type="protein sequence ID" value="KKM27935.1"/>
    <property type="molecule type" value="Genomic_DNA"/>
</dbReference>
<dbReference type="AlphaFoldDB" id="A0A0F9LKL5"/>